<sequence length="63" mass="7056">MSRERLQVSVLIVARGHLTRLDEAIASGHQDWRDLLLSAGLADENWRAKVEAELAPPEAGHIW</sequence>
<proteinExistence type="predicted"/>
<dbReference type="Proteomes" id="UP001597083">
    <property type="component" value="Unassembled WGS sequence"/>
</dbReference>
<gene>
    <name evidence="1" type="ORF">ACFQ07_33255</name>
</gene>
<protein>
    <submittedName>
        <fullName evidence="1">Uncharacterized protein</fullName>
    </submittedName>
</protein>
<name>A0ABW3CRD7_9ACTN</name>
<evidence type="ECO:0000313" key="1">
    <source>
        <dbReference type="EMBL" id="MFD0857121.1"/>
    </source>
</evidence>
<organism evidence="1 2">
    <name type="scientific">Actinomadura adrarensis</name>
    <dbReference type="NCBI Taxonomy" id="1819600"/>
    <lineage>
        <taxon>Bacteria</taxon>
        <taxon>Bacillati</taxon>
        <taxon>Actinomycetota</taxon>
        <taxon>Actinomycetes</taxon>
        <taxon>Streptosporangiales</taxon>
        <taxon>Thermomonosporaceae</taxon>
        <taxon>Actinomadura</taxon>
    </lineage>
</organism>
<reference evidence="2" key="1">
    <citation type="journal article" date="2019" name="Int. J. Syst. Evol. Microbiol.">
        <title>The Global Catalogue of Microorganisms (GCM) 10K type strain sequencing project: providing services to taxonomists for standard genome sequencing and annotation.</title>
        <authorList>
            <consortium name="The Broad Institute Genomics Platform"/>
            <consortium name="The Broad Institute Genome Sequencing Center for Infectious Disease"/>
            <person name="Wu L."/>
            <person name="Ma J."/>
        </authorList>
    </citation>
    <scope>NUCLEOTIDE SEQUENCE [LARGE SCALE GENOMIC DNA]</scope>
    <source>
        <strain evidence="2">JCM 31696</strain>
    </source>
</reference>
<evidence type="ECO:0000313" key="2">
    <source>
        <dbReference type="Proteomes" id="UP001597083"/>
    </source>
</evidence>
<keyword evidence="2" id="KW-1185">Reference proteome</keyword>
<comment type="caution">
    <text evidence="1">The sequence shown here is derived from an EMBL/GenBank/DDBJ whole genome shotgun (WGS) entry which is preliminary data.</text>
</comment>
<accession>A0ABW3CRD7</accession>
<dbReference type="EMBL" id="JBHTIR010004361">
    <property type="protein sequence ID" value="MFD0857121.1"/>
    <property type="molecule type" value="Genomic_DNA"/>
</dbReference>